<sequence>MAKIIQEREKCIGCGSCVALCPKFWEMGEDGKSSLKGGKQNSEGNCELETKEIGCNQEAADSCPVQIIQVIKE</sequence>
<evidence type="ECO:0000256" key="1">
    <source>
        <dbReference type="ARBA" id="ARBA00022448"/>
    </source>
</evidence>
<evidence type="ECO:0000313" key="9">
    <source>
        <dbReference type="Proteomes" id="UP000176752"/>
    </source>
</evidence>
<dbReference type="PANTHER" id="PTHR36923">
    <property type="entry name" value="FERREDOXIN"/>
    <property type="match status" value="1"/>
</dbReference>
<dbReference type="InterPro" id="IPR017896">
    <property type="entry name" value="4Fe4S_Fe-S-bd"/>
</dbReference>
<evidence type="ECO:0000256" key="4">
    <source>
        <dbReference type="ARBA" id="ARBA00023004"/>
    </source>
</evidence>
<dbReference type="InterPro" id="IPR051269">
    <property type="entry name" value="Fe-S_cluster_ET"/>
</dbReference>
<dbReference type="Gene3D" id="3.30.70.20">
    <property type="match status" value="1"/>
</dbReference>
<keyword evidence="4 6" id="KW-0408">Iron</keyword>
<dbReference type="PROSITE" id="PS51379">
    <property type="entry name" value="4FE4S_FER_2"/>
    <property type="match status" value="1"/>
</dbReference>
<dbReference type="GO" id="GO:0009055">
    <property type="term" value="F:electron transfer activity"/>
    <property type="evidence" value="ECO:0007669"/>
    <property type="project" value="UniProtKB-UniRule"/>
</dbReference>
<dbReference type="EMBL" id="MHLV01000011">
    <property type="protein sequence ID" value="OGZ17867.1"/>
    <property type="molecule type" value="Genomic_DNA"/>
</dbReference>
<keyword evidence="3 6" id="KW-0249">Electron transport</keyword>
<dbReference type="GO" id="GO:0005506">
    <property type="term" value="F:iron ion binding"/>
    <property type="evidence" value="ECO:0007669"/>
    <property type="project" value="UniProtKB-UniRule"/>
</dbReference>
<dbReference type="InterPro" id="IPR017900">
    <property type="entry name" value="4Fe4S_Fe_S_CS"/>
</dbReference>
<dbReference type="PRINTS" id="PR00352">
    <property type="entry name" value="3FE4SFRDOXIN"/>
</dbReference>
<dbReference type="SUPFAM" id="SSF54862">
    <property type="entry name" value="4Fe-4S ferredoxins"/>
    <property type="match status" value="1"/>
</dbReference>
<comment type="caution">
    <text evidence="8">The sequence shown here is derived from an EMBL/GenBank/DDBJ whole genome shotgun (WGS) entry which is preliminary data.</text>
</comment>
<keyword evidence="2 6" id="KW-0479">Metal-binding</keyword>
<evidence type="ECO:0000256" key="6">
    <source>
        <dbReference type="RuleBase" id="RU368020"/>
    </source>
</evidence>
<keyword evidence="5 6" id="KW-0411">Iron-sulfur</keyword>
<proteinExistence type="predicted"/>
<organism evidence="8 9">
    <name type="scientific">Candidatus Nealsonbacteria bacterium RBG_13_36_15</name>
    <dbReference type="NCBI Taxonomy" id="1801660"/>
    <lineage>
        <taxon>Bacteria</taxon>
        <taxon>Candidatus Nealsoniibacteriota</taxon>
    </lineage>
</organism>
<dbReference type="PANTHER" id="PTHR36923:SF3">
    <property type="entry name" value="FERREDOXIN"/>
    <property type="match status" value="1"/>
</dbReference>
<evidence type="ECO:0000256" key="3">
    <source>
        <dbReference type="ARBA" id="ARBA00022982"/>
    </source>
</evidence>
<name>A0A1G2DWB5_9BACT</name>
<dbReference type="STRING" id="1801660.A2Z78_01445"/>
<dbReference type="InterPro" id="IPR001080">
    <property type="entry name" value="3Fe4S_ferredoxin"/>
</dbReference>
<dbReference type="Proteomes" id="UP000176752">
    <property type="component" value="Unassembled WGS sequence"/>
</dbReference>
<accession>A0A1G2DWB5</accession>
<evidence type="ECO:0000313" key="8">
    <source>
        <dbReference type="EMBL" id="OGZ17867.1"/>
    </source>
</evidence>
<dbReference type="Pfam" id="PF13459">
    <property type="entry name" value="Fer4_15"/>
    <property type="match status" value="1"/>
</dbReference>
<gene>
    <name evidence="8" type="ORF">A2Z78_01445</name>
</gene>
<keyword evidence="1 6" id="KW-0813">Transport</keyword>
<reference evidence="8 9" key="1">
    <citation type="journal article" date="2016" name="Nat. Commun.">
        <title>Thousands of microbial genomes shed light on interconnected biogeochemical processes in an aquifer system.</title>
        <authorList>
            <person name="Anantharaman K."/>
            <person name="Brown C.T."/>
            <person name="Hug L.A."/>
            <person name="Sharon I."/>
            <person name="Castelle C.J."/>
            <person name="Probst A.J."/>
            <person name="Thomas B.C."/>
            <person name="Singh A."/>
            <person name="Wilkins M.J."/>
            <person name="Karaoz U."/>
            <person name="Brodie E.L."/>
            <person name="Williams K.H."/>
            <person name="Hubbard S.S."/>
            <person name="Banfield J.F."/>
        </authorList>
    </citation>
    <scope>NUCLEOTIDE SEQUENCE [LARGE SCALE GENOMIC DNA]</scope>
</reference>
<feature type="domain" description="4Fe-4S ferredoxin-type" evidence="7">
    <location>
        <begin position="2"/>
        <end position="30"/>
    </location>
</feature>
<dbReference type="AlphaFoldDB" id="A0A1G2DWB5"/>
<evidence type="ECO:0000256" key="2">
    <source>
        <dbReference type="ARBA" id="ARBA00022723"/>
    </source>
</evidence>
<dbReference type="PROSITE" id="PS00198">
    <property type="entry name" value="4FE4S_FER_1"/>
    <property type="match status" value="1"/>
</dbReference>
<evidence type="ECO:0000259" key="7">
    <source>
        <dbReference type="PROSITE" id="PS51379"/>
    </source>
</evidence>
<comment type="function">
    <text evidence="6">Ferredoxins are iron-sulfur proteins that transfer electrons in a wide variety of metabolic reactions.</text>
</comment>
<dbReference type="GO" id="GO:0051536">
    <property type="term" value="F:iron-sulfur cluster binding"/>
    <property type="evidence" value="ECO:0007669"/>
    <property type="project" value="UniProtKB-KW"/>
</dbReference>
<evidence type="ECO:0000256" key="5">
    <source>
        <dbReference type="ARBA" id="ARBA00023014"/>
    </source>
</evidence>
<protein>
    <recommendedName>
        <fullName evidence="6">Ferredoxin</fullName>
    </recommendedName>
</protein>